<evidence type="ECO:0000256" key="6">
    <source>
        <dbReference type="ARBA" id="ARBA00023316"/>
    </source>
</evidence>
<dbReference type="Pfam" id="PF00768">
    <property type="entry name" value="Peptidase_S11"/>
    <property type="match status" value="1"/>
</dbReference>
<dbReference type="PRINTS" id="PR00725">
    <property type="entry name" value="DADACBPTASE1"/>
</dbReference>
<sequence>MKISFLAVVGVAAMLLAVLAAPALARSAKAGAHAVAKSVRHVQVKPKARLKAKPKARPWARLEKRKAAAEPATAARYRTFSPQQAKMAALRSSAVLIVDPATRQVLYQKNAGAVMPIASVTKLMTALVVIGAGQALDEVLTVTDADVDRLKYSSSRLRVGTRLARSQMLHIALMSSENRAASALGRHYPGGTPAVVRAMNAKARELGMQRTRFVEPTGLSSLNVSTPEDLARLVVAAQRQPLIRRYSTDPGHTIAQGRQATLYRNSNRLIASPGWHIGTQKTGYIAEAGRCMVLHAKVRGRAVVMVFLDSHGKFSRASDANQVRAWLVRARR</sequence>
<comment type="similarity">
    <text evidence="1 7">Belongs to the peptidase S11 family.</text>
</comment>
<evidence type="ECO:0000256" key="2">
    <source>
        <dbReference type="ARBA" id="ARBA00022729"/>
    </source>
</evidence>
<protein>
    <submittedName>
        <fullName evidence="10">Peptidase S11</fullName>
    </submittedName>
</protein>
<dbReference type="Gene3D" id="3.40.710.10">
    <property type="entry name" value="DD-peptidase/beta-lactamase superfamily"/>
    <property type="match status" value="1"/>
</dbReference>
<dbReference type="InterPro" id="IPR000871">
    <property type="entry name" value="Beta-lactam_class-A"/>
</dbReference>
<dbReference type="SUPFAM" id="SSF56601">
    <property type="entry name" value="beta-lactamase/transpeptidase-like"/>
    <property type="match status" value="1"/>
</dbReference>
<evidence type="ECO:0000256" key="5">
    <source>
        <dbReference type="ARBA" id="ARBA00022984"/>
    </source>
</evidence>
<feature type="domain" description="Peptidase S11 D-alanyl-D-alanine carboxypeptidase A N-terminal" evidence="9">
    <location>
        <begin position="84"/>
        <end position="310"/>
    </location>
</feature>
<keyword evidence="11" id="KW-1185">Reference proteome</keyword>
<dbReference type="InterPro" id="IPR001967">
    <property type="entry name" value="Peptidase_S11_N"/>
</dbReference>
<dbReference type="PANTHER" id="PTHR35333:SF3">
    <property type="entry name" value="BETA-LACTAMASE-TYPE TRANSPEPTIDASE FOLD CONTAINING PROTEIN"/>
    <property type="match status" value="1"/>
</dbReference>
<evidence type="ECO:0000313" key="10">
    <source>
        <dbReference type="EMBL" id="NHZ32891.1"/>
    </source>
</evidence>
<comment type="caution">
    <text evidence="10">The sequence shown here is derived from an EMBL/GenBank/DDBJ whole genome shotgun (WGS) entry which is preliminary data.</text>
</comment>
<keyword evidence="6" id="KW-0961">Cell wall biogenesis/degradation</keyword>
<evidence type="ECO:0000256" key="4">
    <source>
        <dbReference type="ARBA" id="ARBA00022960"/>
    </source>
</evidence>
<accession>A0ABX0LDF4</accession>
<dbReference type="InterPro" id="IPR018044">
    <property type="entry name" value="Peptidase_S11"/>
</dbReference>
<evidence type="ECO:0000256" key="8">
    <source>
        <dbReference type="SAM" id="SignalP"/>
    </source>
</evidence>
<proteinExistence type="inferred from homology"/>
<reference evidence="10 11" key="1">
    <citation type="submission" date="2019-09" db="EMBL/GenBank/DDBJ databases">
        <title>Taxonomy of Antarctic Massilia spp.: description of Massilia rubra sp. nov., Massilia aquatica sp. nov., Massilia mucilaginosa sp. nov., Massilia frigida sp. nov. isolated from streams, lakes and regoliths.</title>
        <authorList>
            <person name="Holochova P."/>
            <person name="Sedlacek I."/>
            <person name="Kralova S."/>
            <person name="Maslanova I."/>
            <person name="Busse H.-J."/>
            <person name="Stankova E."/>
            <person name="Vrbovska V."/>
            <person name="Kovarovic V."/>
            <person name="Bartak M."/>
            <person name="Svec P."/>
            <person name="Pantucek R."/>
        </authorList>
    </citation>
    <scope>NUCLEOTIDE SEQUENCE [LARGE SCALE GENOMIC DNA]</scope>
    <source>
        <strain evidence="10 11">CCM 8692</strain>
    </source>
</reference>
<evidence type="ECO:0000256" key="7">
    <source>
        <dbReference type="RuleBase" id="RU004016"/>
    </source>
</evidence>
<dbReference type="InterPro" id="IPR012338">
    <property type="entry name" value="Beta-lactam/transpept-like"/>
</dbReference>
<dbReference type="RefSeq" id="WP_167222055.1">
    <property type="nucleotide sequence ID" value="NZ_VUYU01000002.1"/>
</dbReference>
<evidence type="ECO:0000259" key="9">
    <source>
        <dbReference type="Pfam" id="PF00768"/>
    </source>
</evidence>
<gene>
    <name evidence="10" type="ORF">F0185_04705</name>
</gene>
<organism evidence="10 11">
    <name type="scientific">Massilia rubra</name>
    <dbReference type="NCBI Taxonomy" id="2607910"/>
    <lineage>
        <taxon>Bacteria</taxon>
        <taxon>Pseudomonadati</taxon>
        <taxon>Pseudomonadota</taxon>
        <taxon>Betaproteobacteria</taxon>
        <taxon>Burkholderiales</taxon>
        <taxon>Oxalobacteraceae</taxon>
        <taxon>Telluria group</taxon>
        <taxon>Massilia</taxon>
    </lineage>
</organism>
<evidence type="ECO:0000256" key="1">
    <source>
        <dbReference type="ARBA" id="ARBA00007164"/>
    </source>
</evidence>
<keyword evidence="5" id="KW-0573">Peptidoglycan synthesis</keyword>
<dbReference type="EMBL" id="VUYU01000002">
    <property type="protein sequence ID" value="NHZ32891.1"/>
    <property type="molecule type" value="Genomic_DNA"/>
</dbReference>
<feature type="signal peptide" evidence="8">
    <location>
        <begin position="1"/>
        <end position="25"/>
    </location>
</feature>
<name>A0ABX0LDF4_9BURK</name>
<feature type="chain" id="PRO_5046206769" evidence="8">
    <location>
        <begin position="26"/>
        <end position="332"/>
    </location>
</feature>
<keyword evidence="4" id="KW-0133">Cell shape</keyword>
<dbReference type="Proteomes" id="UP000785613">
    <property type="component" value="Unassembled WGS sequence"/>
</dbReference>
<keyword evidence="3" id="KW-0378">Hydrolase</keyword>
<evidence type="ECO:0000313" key="11">
    <source>
        <dbReference type="Proteomes" id="UP000785613"/>
    </source>
</evidence>
<keyword evidence="2 8" id="KW-0732">Signal</keyword>
<evidence type="ECO:0000256" key="3">
    <source>
        <dbReference type="ARBA" id="ARBA00022801"/>
    </source>
</evidence>
<dbReference type="PANTHER" id="PTHR35333">
    <property type="entry name" value="BETA-LACTAMASE"/>
    <property type="match status" value="1"/>
</dbReference>